<accession>A0A5J4YUM9</accession>
<gene>
    <name evidence="3" type="ORF">FVE85_3297</name>
</gene>
<dbReference type="AlphaFoldDB" id="A0A5J4YUM9"/>
<keyword evidence="1" id="KW-0175">Coiled coil</keyword>
<feature type="compositionally biased region" description="Polar residues" evidence="2">
    <location>
        <begin position="76"/>
        <end position="93"/>
    </location>
</feature>
<dbReference type="EMBL" id="VRMN01000004">
    <property type="protein sequence ID" value="KAA8495056.1"/>
    <property type="molecule type" value="Genomic_DNA"/>
</dbReference>
<proteinExistence type="predicted"/>
<evidence type="ECO:0000256" key="1">
    <source>
        <dbReference type="SAM" id="Coils"/>
    </source>
</evidence>
<evidence type="ECO:0000313" key="4">
    <source>
        <dbReference type="Proteomes" id="UP000324585"/>
    </source>
</evidence>
<comment type="caution">
    <text evidence="3">The sequence shown here is derived from an EMBL/GenBank/DDBJ whole genome shotgun (WGS) entry which is preliminary data.</text>
</comment>
<keyword evidence="4" id="KW-1185">Reference proteome</keyword>
<evidence type="ECO:0000256" key="2">
    <source>
        <dbReference type="SAM" id="MobiDB-lite"/>
    </source>
</evidence>
<evidence type="ECO:0000313" key="3">
    <source>
        <dbReference type="EMBL" id="KAA8495056.1"/>
    </source>
</evidence>
<sequence length="93" mass="10100">MIMEAGTDGRVARLEKELECVRLELDRERRARDKQEQALRRVWRAMASLAAQQQQQLGVGLGEELAASVKSLASDGDTTSAERSAQRSGAGSG</sequence>
<name>A0A5J4YUM9_PORPP</name>
<organism evidence="3 4">
    <name type="scientific">Porphyridium purpureum</name>
    <name type="common">Red alga</name>
    <name type="synonym">Porphyridium cruentum</name>
    <dbReference type="NCBI Taxonomy" id="35688"/>
    <lineage>
        <taxon>Eukaryota</taxon>
        <taxon>Rhodophyta</taxon>
        <taxon>Bangiophyceae</taxon>
        <taxon>Porphyridiales</taxon>
        <taxon>Porphyridiaceae</taxon>
        <taxon>Porphyridium</taxon>
    </lineage>
</organism>
<protein>
    <submittedName>
        <fullName evidence="3">Uncharacterized protein</fullName>
    </submittedName>
</protein>
<feature type="region of interest" description="Disordered" evidence="2">
    <location>
        <begin position="72"/>
        <end position="93"/>
    </location>
</feature>
<reference evidence="4" key="1">
    <citation type="journal article" date="2019" name="Nat. Commun.">
        <title>Expansion of phycobilisome linker gene families in mesophilic red algae.</title>
        <authorList>
            <person name="Lee J."/>
            <person name="Kim D."/>
            <person name="Bhattacharya D."/>
            <person name="Yoon H.S."/>
        </authorList>
    </citation>
    <scope>NUCLEOTIDE SEQUENCE [LARGE SCALE GENOMIC DNA]</scope>
    <source>
        <strain evidence="4">CCMP 1328</strain>
    </source>
</reference>
<dbReference type="Proteomes" id="UP000324585">
    <property type="component" value="Unassembled WGS sequence"/>
</dbReference>
<feature type="coiled-coil region" evidence="1">
    <location>
        <begin position="11"/>
        <end position="38"/>
    </location>
</feature>